<dbReference type="CDD" id="cd01898">
    <property type="entry name" value="Obg"/>
    <property type="match status" value="1"/>
</dbReference>
<dbReference type="PRINTS" id="PR00326">
    <property type="entry name" value="GTP1OBG"/>
</dbReference>
<comment type="subunit">
    <text evidence="9">Monomer.</text>
</comment>
<dbReference type="InterPro" id="IPR015349">
    <property type="entry name" value="OCT_dom"/>
</dbReference>
<evidence type="ECO:0000256" key="3">
    <source>
        <dbReference type="ARBA" id="ARBA00022490"/>
    </source>
</evidence>
<feature type="binding site" evidence="9">
    <location>
        <begin position="190"/>
        <end position="194"/>
    </location>
    <ligand>
        <name>GTP</name>
        <dbReference type="ChEBI" id="CHEBI:37565"/>
    </ligand>
</feature>
<dbReference type="RefSeq" id="WP_046498137.1">
    <property type="nucleotide sequence ID" value="NZ_CGIH01000031.1"/>
</dbReference>
<dbReference type="InterPro" id="IPR027417">
    <property type="entry name" value="P-loop_NTPase"/>
</dbReference>
<dbReference type="PANTHER" id="PTHR11702">
    <property type="entry name" value="DEVELOPMENTALLY REGULATED GTP-BINDING PROTEIN-RELATED"/>
    <property type="match status" value="1"/>
</dbReference>
<organism evidence="13 14">
    <name type="scientific">Syntrophomonas zehnderi OL-4</name>
    <dbReference type="NCBI Taxonomy" id="690567"/>
    <lineage>
        <taxon>Bacteria</taxon>
        <taxon>Bacillati</taxon>
        <taxon>Bacillota</taxon>
        <taxon>Clostridia</taxon>
        <taxon>Eubacteriales</taxon>
        <taxon>Syntrophomonadaceae</taxon>
        <taxon>Syntrophomonas</taxon>
    </lineage>
</organism>
<dbReference type="HAMAP" id="MF_01454">
    <property type="entry name" value="GTPase_Obg"/>
    <property type="match status" value="1"/>
</dbReference>
<evidence type="ECO:0000313" key="13">
    <source>
        <dbReference type="EMBL" id="CFX80044.1"/>
    </source>
</evidence>
<evidence type="ECO:0000313" key="14">
    <source>
        <dbReference type="Proteomes" id="UP000045545"/>
    </source>
</evidence>
<keyword evidence="5 9" id="KW-0547">Nucleotide-binding</keyword>
<dbReference type="EMBL" id="CGIH01000031">
    <property type="protein sequence ID" value="CFX80044.1"/>
    <property type="molecule type" value="Genomic_DNA"/>
</dbReference>
<name>A0A0E4GCG5_9FIRM</name>
<accession>A0A0E4GCG5</accession>
<feature type="binding site" evidence="9">
    <location>
        <begin position="308"/>
        <end position="310"/>
    </location>
    <ligand>
        <name>GTP</name>
        <dbReference type="ChEBI" id="CHEBI:37565"/>
    </ligand>
</feature>
<feature type="domain" description="Obg" evidence="12">
    <location>
        <begin position="1"/>
        <end position="158"/>
    </location>
</feature>
<dbReference type="NCBIfam" id="NF008954">
    <property type="entry name" value="PRK12296.1"/>
    <property type="match status" value="1"/>
</dbReference>
<dbReference type="NCBIfam" id="NF008955">
    <property type="entry name" value="PRK12297.1"/>
    <property type="match status" value="1"/>
</dbReference>
<keyword evidence="7 9" id="KW-0460">Magnesium</keyword>
<dbReference type="Pfam" id="PF01018">
    <property type="entry name" value="GTP1_OBG"/>
    <property type="match status" value="1"/>
</dbReference>
<dbReference type="Gene3D" id="3.40.50.300">
    <property type="entry name" value="P-loop containing nucleotide triphosphate hydrolases"/>
    <property type="match status" value="1"/>
</dbReference>
<feature type="domain" description="OBG-type G" evidence="10">
    <location>
        <begin position="159"/>
        <end position="327"/>
    </location>
</feature>
<evidence type="ECO:0000256" key="6">
    <source>
        <dbReference type="ARBA" id="ARBA00022801"/>
    </source>
</evidence>
<dbReference type="EC" id="3.6.5.-" evidence="9"/>
<dbReference type="PROSITE" id="PS51881">
    <property type="entry name" value="OCT"/>
    <property type="match status" value="1"/>
</dbReference>
<evidence type="ECO:0000259" key="11">
    <source>
        <dbReference type="PROSITE" id="PS51881"/>
    </source>
</evidence>
<dbReference type="PROSITE" id="PS51883">
    <property type="entry name" value="OBG"/>
    <property type="match status" value="1"/>
</dbReference>
<reference evidence="13 14" key="1">
    <citation type="submission" date="2015-03" db="EMBL/GenBank/DDBJ databases">
        <authorList>
            <person name="Murphy D."/>
        </authorList>
    </citation>
    <scope>NUCLEOTIDE SEQUENCE [LARGE SCALE GENOMIC DNA]</scope>
    <source>
        <strain evidence="13 14">OL-4</strain>
    </source>
</reference>
<dbReference type="GO" id="GO:0042254">
    <property type="term" value="P:ribosome biogenesis"/>
    <property type="evidence" value="ECO:0007669"/>
    <property type="project" value="UniProtKB-UniRule"/>
</dbReference>
<dbReference type="InterPro" id="IPR036726">
    <property type="entry name" value="GTP1_OBG_dom_sf"/>
</dbReference>
<evidence type="ECO:0000256" key="2">
    <source>
        <dbReference type="ARBA" id="ARBA00007699"/>
    </source>
</evidence>
<dbReference type="OrthoDB" id="9807318at2"/>
<protein>
    <recommendedName>
        <fullName evidence="9">GTPase Obg</fullName>
        <ecNumber evidence="9">3.6.5.-</ecNumber>
    </recommendedName>
    <alternativeName>
        <fullName evidence="9">GTP-binding protein Obg</fullName>
    </alternativeName>
</protein>
<dbReference type="SUPFAM" id="SSF82051">
    <property type="entry name" value="Obg GTP-binding protein N-terminal domain"/>
    <property type="match status" value="1"/>
</dbReference>
<dbReference type="GO" id="GO:0003924">
    <property type="term" value="F:GTPase activity"/>
    <property type="evidence" value="ECO:0007669"/>
    <property type="project" value="UniProtKB-UniRule"/>
</dbReference>
<evidence type="ECO:0000256" key="4">
    <source>
        <dbReference type="ARBA" id="ARBA00022723"/>
    </source>
</evidence>
<dbReference type="PANTHER" id="PTHR11702:SF31">
    <property type="entry name" value="MITOCHONDRIAL RIBOSOME-ASSOCIATED GTPASE 2"/>
    <property type="match status" value="1"/>
</dbReference>
<dbReference type="InterPro" id="IPR036346">
    <property type="entry name" value="GTP-bd_prot_GTP1/OBG_C_sf"/>
</dbReference>
<dbReference type="PROSITE" id="PS00905">
    <property type="entry name" value="GTP1_OBG"/>
    <property type="match status" value="1"/>
</dbReference>
<comment type="similarity">
    <text evidence="2 9">Belongs to the TRAFAC class OBG-HflX-like GTPase superfamily. OBG GTPase family.</text>
</comment>
<evidence type="ECO:0000259" key="10">
    <source>
        <dbReference type="PROSITE" id="PS51710"/>
    </source>
</evidence>
<dbReference type="InterPro" id="IPR006073">
    <property type="entry name" value="GTP-bd"/>
</dbReference>
<evidence type="ECO:0000256" key="7">
    <source>
        <dbReference type="ARBA" id="ARBA00022842"/>
    </source>
</evidence>
<dbReference type="Gene3D" id="2.70.210.12">
    <property type="entry name" value="GTP1/OBG domain"/>
    <property type="match status" value="1"/>
</dbReference>
<sequence>MFIDHAKIYVKGGDGGNGCVAFRREKYVSMGGPFGGDGGRGGNVIFVADEGLTTLMDFKYRKHFKAERGTHGKGKNQHGAWGEDLIVKVPVGTIIKDDDNGEILADLTAAGQEAIIAKGGRGGKGNSRFANATHKAPAMAENGEPGQERWISMELKLLADVGLVGFPNAGKSTLISQVSAARPKIADYPFTTLVPNLGVVSTRDHDSFVIADIPGLIEGAHQGVGLGHDFLRHIERTRLLLYILDAAQVDGRDVMSDLYTLQNELALYNPELAQRPFLVVANKMDIPGAEENCRVLEEQYKERFFKISAATGNGVQELMDKTYELLKLIPKPEPVFTDIKVIHRYDDEVPFEINIVNGIYEVTGKRIENLVKMANLDQDDSLQRFQRTIERMGLEDALREKGIKNGDTVKICELEFEYSQ</sequence>
<dbReference type="Pfam" id="PF01926">
    <property type="entry name" value="MMR_HSR1"/>
    <property type="match status" value="1"/>
</dbReference>
<feature type="binding site" evidence="9">
    <location>
        <position position="192"/>
    </location>
    <ligand>
        <name>Mg(2+)</name>
        <dbReference type="ChEBI" id="CHEBI:18420"/>
    </ligand>
</feature>
<dbReference type="InterPro" id="IPR045086">
    <property type="entry name" value="OBG_GTPase"/>
</dbReference>
<dbReference type="SUPFAM" id="SSF52540">
    <property type="entry name" value="P-loop containing nucleoside triphosphate hydrolases"/>
    <property type="match status" value="1"/>
</dbReference>
<dbReference type="NCBIfam" id="TIGR02729">
    <property type="entry name" value="Obg_CgtA"/>
    <property type="match status" value="1"/>
</dbReference>
<feature type="domain" description="OCT" evidence="11">
    <location>
        <begin position="343"/>
        <end position="420"/>
    </location>
</feature>
<gene>
    <name evidence="9" type="primary">obg</name>
    <name evidence="13" type="ORF">1895</name>
</gene>
<keyword evidence="14" id="KW-1185">Reference proteome</keyword>
<dbReference type="GO" id="GO:0005737">
    <property type="term" value="C:cytoplasm"/>
    <property type="evidence" value="ECO:0007669"/>
    <property type="project" value="UniProtKB-SubCell"/>
</dbReference>
<dbReference type="Gene3D" id="3.30.300.350">
    <property type="entry name" value="GTP-binding protein OBG, C-terminal domain"/>
    <property type="match status" value="1"/>
</dbReference>
<dbReference type="SUPFAM" id="SSF102741">
    <property type="entry name" value="Obg GTP-binding protein C-terminal domain"/>
    <property type="match status" value="1"/>
</dbReference>
<feature type="binding site" evidence="9">
    <location>
        <position position="172"/>
    </location>
    <ligand>
        <name>Mg(2+)</name>
        <dbReference type="ChEBI" id="CHEBI:18420"/>
    </ligand>
</feature>
<keyword evidence="3 9" id="KW-0963">Cytoplasm</keyword>
<dbReference type="InterPro" id="IPR014100">
    <property type="entry name" value="GTP-bd_Obg/CgtA"/>
</dbReference>
<keyword evidence="6 9" id="KW-0378">Hydrolase</keyword>
<dbReference type="NCBIfam" id="NF008956">
    <property type="entry name" value="PRK12299.1"/>
    <property type="match status" value="1"/>
</dbReference>
<dbReference type="AlphaFoldDB" id="A0A0E4GCG5"/>
<feature type="binding site" evidence="9">
    <location>
        <begin position="165"/>
        <end position="172"/>
    </location>
    <ligand>
        <name>GTP</name>
        <dbReference type="ChEBI" id="CHEBI:37565"/>
    </ligand>
</feature>
<dbReference type="Pfam" id="PF09269">
    <property type="entry name" value="DUF1967"/>
    <property type="match status" value="1"/>
</dbReference>
<keyword evidence="8 9" id="KW-0342">GTP-binding</keyword>
<feature type="binding site" evidence="9">
    <location>
        <begin position="212"/>
        <end position="215"/>
    </location>
    <ligand>
        <name>GTP</name>
        <dbReference type="ChEBI" id="CHEBI:37565"/>
    </ligand>
</feature>
<keyword evidence="4 9" id="KW-0479">Metal-binding</keyword>
<dbReference type="GO" id="GO:0000287">
    <property type="term" value="F:magnesium ion binding"/>
    <property type="evidence" value="ECO:0007669"/>
    <property type="project" value="InterPro"/>
</dbReference>
<dbReference type="InterPro" id="IPR031167">
    <property type="entry name" value="G_OBG"/>
</dbReference>
<dbReference type="InterPro" id="IPR005225">
    <property type="entry name" value="Small_GTP-bd"/>
</dbReference>
<comment type="cofactor">
    <cofactor evidence="1 9">
        <name>Mg(2+)</name>
        <dbReference type="ChEBI" id="CHEBI:18420"/>
    </cofactor>
</comment>
<evidence type="ECO:0000256" key="5">
    <source>
        <dbReference type="ARBA" id="ARBA00022741"/>
    </source>
</evidence>
<dbReference type="Proteomes" id="UP000045545">
    <property type="component" value="Unassembled WGS sequence"/>
</dbReference>
<dbReference type="GO" id="GO:0005525">
    <property type="term" value="F:GTP binding"/>
    <property type="evidence" value="ECO:0007669"/>
    <property type="project" value="UniProtKB-UniRule"/>
</dbReference>
<dbReference type="NCBIfam" id="TIGR03595">
    <property type="entry name" value="Obg_CgtA_exten"/>
    <property type="match status" value="1"/>
</dbReference>
<feature type="binding site" evidence="9">
    <location>
        <begin position="282"/>
        <end position="285"/>
    </location>
    <ligand>
        <name>GTP</name>
        <dbReference type="ChEBI" id="CHEBI:37565"/>
    </ligand>
</feature>
<evidence type="ECO:0000256" key="8">
    <source>
        <dbReference type="ARBA" id="ARBA00023134"/>
    </source>
</evidence>
<dbReference type="FunFam" id="2.70.210.12:FF:000001">
    <property type="entry name" value="GTPase Obg"/>
    <property type="match status" value="1"/>
</dbReference>
<dbReference type="NCBIfam" id="TIGR00231">
    <property type="entry name" value="small_GTP"/>
    <property type="match status" value="1"/>
</dbReference>
<dbReference type="InterPro" id="IPR006169">
    <property type="entry name" value="GTP1_OBG_dom"/>
</dbReference>
<dbReference type="STRING" id="690567.1895"/>
<dbReference type="PROSITE" id="PS51710">
    <property type="entry name" value="G_OBG"/>
    <property type="match status" value="1"/>
</dbReference>
<proteinExistence type="inferred from homology"/>
<comment type="function">
    <text evidence="9">An essential GTPase which binds GTP, GDP and possibly (p)ppGpp with moderate affinity, with high nucleotide exchange rates and a fairly low GTP hydrolysis rate. Plays a role in control of the cell cycle, stress response, ribosome biogenesis and in those bacteria that undergo differentiation, in morphogenesis control.</text>
</comment>
<dbReference type="InterPro" id="IPR006074">
    <property type="entry name" value="GTP1-OBG_CS"/>
</dbReference>
<evidence type="ECO:0000259" key="12">
    <source>
        <dbReference type="PROSITE" id="PS51883"/>
    </source>
</evidence>
<comment type="subcellular location">
    <subcellularLocation>
        <location evidence="9">Cytoplasm</location>
    </subcellularLocation>
</comment>
<evidence type="ECO:0000256" key="1">
    <source>
        <dbReference type="ARBA" id="ARBA00001946"/>
    </source>
</evidence>
<evidence type="ECO:0000256" key="9">
    <source>
        <dbReference type="HAMAP-Rule" id="MF_01454"/>
    </source>
</evidence>